<dbReference type="InterPro" id="IPR050833">
    <property type="entry name" value="Poly_Biosynth_Transport"/>
</dbReference>
<feature type="transmembrane region" description="Helical" evidence="8">
    <location>
        <begin position="127"/>
        <end position="145"/>
    </location>
</feature>
<evidence type="ECO:0000313" key="10">
    <source>
        <dbReference type="Proteomes" id="UP000000933"/>
    </source>
</evidence>
<proteinExistence type="inferred from homology"/>
<reference evidence="10" key="2">
    <citation type="submission" date="2010-04" db="EMBL/GenBank/DDBJ databases">
        <title>Genome sequence of Salinibacter ruber M8.</title>
        <authorList>
            <consortium name="Genoscope"/>
        </authorList>
    </citation>
    <scope>NUCLEOTIDE SEQUENCE [LARGE SCALE GENOMIC DNA]</scope>
    <source>
        <strain evidence="10">M8</strain>
        <plasmid evidence="10">pSR84</plasmid>
    </source>
</reference>
<gene>
    <name evidence="9" type="ORF">SRM_p84037</name>
</gene>
<comment type="similarity">
    <text evidence="2">Belongs to the polysaccharide synthase family.</text>
</comment>
<dbReference type="EMBL" id="FP565813">
    <property type="protein sequence ID" value="CBH22843.1"/>
    <property type="molecule type" value="Genomic_DNA"/>
</dbReference>
<reference evidence="9 10" key="1">
    <citation type="journal article" date="2010" name="ISME J.">
        <title>Fine-scale evolution: genomic, phenotypic and ecological differentiation in two coexisting Salinibacter ruber strains.</title>
        <authorList>
            <person name="Pena A."/>
            <person name="Teeling H."/>
            <person name="Huerta-Cepas J."/>
            <person name="Santos F."/>
            <person name="Yarza P."/>
            <person name="Brito-Echeverria J."/>
            <person name="Lucio M."/>
            <person name="Schmitt-Kopplin P."/>
            <person name="Meseguer I."/>
            <person name="Schenowitz C."/>
            <person name="Dossat C."/>
            <person name="Barbe V."/>
            <person name="Dopazo J."/>
            <person name="Rossello-Mora R."/>
            <person name="Schuler M."/>
            <person name="Glockner F.O."/>
            <person name="Amann R."/>
            <person name="Gabaldon T."/>
            <person name="Anton J."/>
        </authorList>
    </citation>
    <scope>NUCLEOTIDE SEQUENCE [LARGE SCALE GENOMIC DNA]</scope>
    <source>
        <strain evidence="9 10">M8</strain>
        <plasmid evidence="10">pSR84</plasmid>
    </source>
</reference>
<evidence type="ECO:0000256" key="5">
    <source>
        <dbReference type="ARBA" id="ARBA00022989"/>
    </source>
</evidence>
<dbReference type="Proteomes" id="UP000000933">
    <property type="component" value="Plasmid pSR84"/>
</dbReference>
<keyword evidence="6 8" id="KW-0472">Membrane</keyword>
<accession>D6CW14</accession>
<feature type="transmembrane region" description="Helical" evidence="8">
    <location>
        <begin position="309"/>
        <end position="328"/>
    </location>
</feature>
<dbReference type="RefSeq" id="WP_013124678.1">
    <property type="nucleotide sequence ID" value="NC_014157.1"/>
</dbReference>
<sequence>MSAFRRWGQRAWTALLNRHVLSLTGRGATAAFRVATFMLLARLLGAEGLGAWILYLTTASFLHMCRRGLVKTGLVRYVAGRAGEKRRSIVGAGWVLAAALTALASGAVALWGAALPVPDGFGLFVQWYPWLAWAVLPVHVSTWLAEADDRFDRVLWMDLMQGAGLPLVLVGLLGAPFVFAVPAVPVTPNLAAGLHVGLTGVASIAALGAGWGRLAALPHATVSALRRLFAFGRYSVGTLIGTHLLTSSDTYLLGALAGPAAVGLYGVAQKAVRLVQVPLRALSATAYPALAQRSRGDGTTALSRYAHRWVLLVTAALLPVLVVLAVWAPTWVGLLGGDGYAGAVPVLQWFVLYLALAPLDRMVGLLFDSIEKPHLNLVKVGVMLAVNVVGDVLVYTLTGSVAAVAAVTTLTLTAGVVVGLAMLPAEATLRSQGVRRAAMRLGVRLRSILSMRDRRPPRRERKEGTVDSSMQIGDSSKRAHGIDS</sequence>
<feature type="transmembrane region" description="Helical" evidence="8">
    <location>
        <begin position="165"/>
        <end position="184"/>
    </location>
</feature>
<dbReference type="PANTHER" id="PTHR30250">
    <property type="entry name" value="PST FAMILY PREDICTED COLANIC ACID TRANSPORTER"/>
    <property type="match status" value="1"/>
</dbReference>
<comment type="subcellular location">
    <subcellularLocation>
        <location evidence="1">Cell membrane</location>
        <topology evidence="1">Multi-pass membrane protein</topology>
    </subcellularLocation>
</comment>
<evidence type="ECO:0000256" key="6">
    <source>
        <dbReference type="ARBA" id="ARBA00023136"/>
    </source>
</evidence>
<feature type="transmembrane region" description="Helical" evidence="8">
    <location>
        <begin position="89"/>
        <end position="115"/>
    </location>
</feature>
<feature type="transmembrane region" description="Helical" evidence="8">
    <location>
        <begin position="377"/>
        <end position="395"/>
    </location>
</feature>
<evidence type="ECO:0008006" key="11">
    <source>
        <dbReference type="Google" id="ProtNLM"/>
    </source>
</evidence>
<evidence type="ECO:0000256" key="4">
    <source>
        <dbReference type="ARBA" id="ARBA00022692"/>
    </source>
</evidence>
<evidence type="ECO:0000256" key="7">
    <source>
        <dbReference type="SAM" id="MobiDB-lite"/>
    </source>
</evidence>
<dbReference type="Pfam" id="PF13440">
    <property type="entry name" value="Polysacc_synt_3"/>
    <property type="match status" value="1"/>
</dbReference>
<keyword evidence="4 8" id="KW-0812">Transmembrane</keyword>
<feature type="transmembrane region" description="Helical" evidence="8">
    <location>
        <begin position="224"/>
        <end position="245"/>
    </location>
</feature>
<evidence type="ECO:0000256" key="2">
    <source>
        <dbReference type="ARBA" id="ARBA00007430"/>
    </source>
</evidence>
<dbReference type="PATRIC" id="fig|761659.10.peg.3514"/>
<keyword evidence="3" id="KW-1003">Cell membrane</keyword>
<keyword evidence="9" id="KW-0614">Plasmid</keyword>
<evidence type="ECO:0000256" key="1">
    <source>
        <dbReference type="ARBA" id="ARBA00004651"/>
    </source>
</evidence>
<dbReference type="GO" id="GO:0005886">
    <property type="term" value="C:plasma membrane"/>
    <property type="evidence" value="ECO:0007669"/>
    <property type="project" value="UniProtKB-SubCell"/>
</dbReference>
<dbReference type="AlphaFoldDB" id="D6CW14"/>
<dbReference type="HOGENOM" id="CLU_044341_0_0_10"/>
<name>D6CW14_SALRM</name>
<feature type="region of interest" description="Disordered" evidence="7">
    <location>
        <begin position="454"/>
        <end position="484"/>
    </location>
</feature>
<dbReference type="PANTHER" id="PTHR30250:SF10">
    <property type="entry name" value="LIPOPOLYSACCHARIDE BIOSYNTHESIS PROTEIN WZXC"/>
    <property type="match status" value="1"/>
</dbReference>
<feature type="transmembrane region" description="Helical" evidence="8">
    <location>
        <begin position="251"/>
        <end position="268"/>
    </location>
</feature>
<protein>
    <recommendedName>
        <fullName evidence="11">Polysaccharide biosynthesis protein</fullName>
    </recommendedName>
</protein>
<feature type="transmembrane region" description="Helical" evidence="8">
    <location>
        <begin position="401"/>
        <end position="423"/>
    </location>
</feature>
<feature type="transmembrane region" description="Helical" evidence="8">
    <location>
        <begin position="190"/>
        <end position="212"/>
    </location>
</feature>
<keyword evidence="5 8" id="KW-1133">Transmembrane helix</keyword>
<evidence type="ECO:0000313" key="9">
    <source>
        <dbReference type="EMBL" id="CBH22843.1"/>
    </source>
</evidence>
<feature type="transmembrane region" description="Helical" evidence="8">
    <location>
        <begin position="49"/>
        <end position="69"/>
    </location>
</feature>
<evidence type="ECO:0000256" key="8">
    <source>
        <dbReference type="SAM" id="Phobius"/>
    </source>
</evidence>
<feature type="compositionally biased region" description="Basic and acidic residues" evidence="7">
    <location>
        <begin position="475"/>
        <end position="484"/>
    </location>
</feature>
<dbReference type="KEGG" id="srm:SRM_p84037"/>
<organism evidence="9 10">
    <name type="scientific">Salinibacter ruber (strain M8)</name>
    <dbReference type="NCBI Taxonomy" id="761659"/>
    <lineage>
        <taxon>Bacteria</taxon>
        <taxon>Pseudomonadati</taxon>
        <taxon>Rhodothermota</taxon>
        <taxon>Rhodothermia</taxon>
        <taxon>Rhodothermales</taxon>
        <taxon>Salinibacteraceae</taxon>
        <taxon>Salinibacter</taxon>
    </lineage>
</organism>
<evidence type="ECO:0000256" key="3">
    <source>
        <dbReference type="ARBA" id="ARBA00022475"/>
    </source>
</evidence>
<geneLocation type="plasmid" evidence="9 10">
    <name>pSR84</name>
</geneLocation>